<dbReference type="PANTHER" id="PTHR15323">
    <property type="entry name" value="D123 PROTEIN"/>
    <property type="match status" value="1"/>
</dbReference>
<accession>A0A8J7Q3J4</accession>
<dbReference type="InterPro" id="IPR009772">
    <property type="entry name" value="CDC123"/>
</dbReference>
<evidence type="ECO:0000313" key="2">
    <source>
        <dbReference type="EMBL" id="MBO1317308.1"/>
    </source>
</evidence>
<dbReference type="RefSeq" id="WP_207856545.1">
    <property type="nucleotide sequence ID" value="NZ_JAFREP010000002.1"/>
</dbReference>
<organism evidence="3 4">
    <name type="scientific">Acanthopleuribacter pedis</name>
    <dbReference type="NCBI Taxonomy" id="442870"/>
    <lineage>
        <taxon>Bacteria</taxon>
        <taxon>Pseudomonadati</taxon>
        <taxon>Acidobacteriota</taxon>
        <taxon>Holophagae</taxon>
        <taxon>Acanthopleuribacterales</taxon>
        <taxon>Acanthopleuribacteraceae</taxon>
        <taxon>Acanthopleuribacter</taxon>
    </lineage>
</organism>
<comment type="caution">
    <text evidence="3">The sequence shown here is derived from an EMBL/GenBank/DDBJ whole genome shotgun (WGS) entry which is preliminary data.</text>
</comment>
<evidence type="ECO:0000313" key="3">
    <source>
        <dbReference type="EMBL" id="MBO1318615.1"/>
    </source>
</evidence>
<protein>
    <submittedName>
        <fullName evidence="3">Uncharacterized protein</fullName>
    </submittedName>
</protein>
<name>A0A8J7Q3J4_9BACT</name>
<proteinExistence type="inferred from homology"/>
<comment type="similarity">
    <text evidence="1">Belongs to the CDC123 family.</text>
</comment>
<reference evidence="3" key="1">
    <citation type="submission" date="2021-03" db="EMBL/GenBank/DDBJ databases">
        <authorList>
            <person name="Wang G."/>
        </authorList>
    </citation>
    <scope>NUCLEOTIDE SEQUENCE</scope>
    <source>
        <strain evidence="3">KCTC 12899</strain>
    </source>
</reference>
<dbReference type="PANTHER" id="PTHR15323:SF6">
    <property type="entry name" value="CELL DIVISION CYCLE PROTEIN 123 HOMOLOG"/>
    <property type="match status" value="1"/>
</dbReference>
<dbReference type="GO" id="GO:0005737">
    <property type="term" value="C:cytoplasm"/>
    <property type="evidence" value="ECO:0007669"/>
    <property type="project" value="TreeGrafter"/>
</dbReference>
<dbReference type="EMBL" id="JAFREP010000002">
    <property type="protein sequence ID" value="MBO1317308.1"/>
    <property type="molecule type" value="Genomic_DNA"/>
</dbReference>
<dbReference type="Proteomes" id="UP000664417">
    <property type="component" value="Unassembled WGS sequence"/>
</dbReference>
<gene>
    <name evidence="2" type="ORF">J3U88_02465</name>
    <name evidence="3" type="ORF">J3U88_09105</name>
</gene>
<keyword evidence="4" id="KW-1185">Reference proteome</keyword>
<dbReference type="AlphaFoldDB" id="A0A8J7Q3J4"/>
<sequence>MVPWSLETFWERIAPTFIENWPQALRERSLPALDLQVPWDELLAAMSHSKYRGWFPNLQPHLSLDALEERIDAGLAQIGGPAFLRLGSRSPKDGLQAQQFGLRIEHGHQGVRLLTSDSRRAAFDIRCAMDYSTMPRLFLRPWRTIPTWSEFRCFIQGGEVVGISQYDFRDLGRSEIIVQHAERIEAVLREALAAMLPEFHLPDIIADLILVPNEDDRKEITKDAVTNNRFDAMLLELNPFIVQTNPALFTWLEPFDRRFRFIH</sequence>
<evidence type="ECO:0000313" key="4">
    <source>
        <dbReference type="Proteomes" id="UP000664417"/>
    </source>
</evidence>
<dbReference type="EMBL" id="JAFREP010000006">
    <property type="protein sequence ID" value="MBO1318615.1"/>
    <property type="molecule type" value="Genomic_DNA"/>
</dbReference>
<dbReference type="Pfam" id="PF07065">
    <property type="entry name" value="D123"/>
    <property type="match status" value="1"/>
</dbReference>
<evidence type="ECO:0000256" key="1">
    <source>
        <dbReference type="ARBA" id="ARBA00011047"/>
    </source>
</evidence>